<protein>
    <submittedName>
        <fullName evidence="1">Uncharacterized protein</fullName>
    </submittedName>
</protein>
<name>A0A0F9AGK8_9ZZZZ</name>
<evidence type="ECO:0000313" key="1">
    <source>
        <dbReference type="EMBL" id="KKK71311.1"/>
    </source>
</evidence>
<accession>A0A0F9AGK8</accession>
<comment type="caution">
    <text evidence="1">The sequence shown here is derived from an EMBL/GenBank/DDBJ whole genome shotgun (WGS) entry which is preliminary data.</text>
</comment>
<dbReference type="EMBL" id="LAZR01057796">
    <property type="protein sequence ID" value="KKK71311.1"/>
    <property type="molecule type" value="Genomic_DNA"/>
</dbReference>
<organism evidence="1">
    <name type="scientific">marine sediment metagenome</name>
    <dbReference type="NCBI Taxonomy" id="412755"/>
    <lineage>
        <taxon>unclassified sequences</taxon>
        <taxon>metagenomes</taxon>
        <taxon>ecological metagenomes</taxon>
    </lineage>
</organism>
<sequence length="72" mass="8034">MNYMFSVPNLPRPIYDRLKAIAADLDFTHQQMVILGVLAMRKLSSIDQPALDALIKQVSGMYALDLNDDPLG</sequence>
<proteinExistence type="predicted"/>
<reference evidence="1" key="1">
    <citation type="journal article" date="2015" name="Nature">
        <title>Complex archaea that bridge the gap between prokaryotes and eukaryotes.</title>
        <authorList>
            <person name="Spang A."/>
            <person name="Saw J.H."/>
            <person name="Jorgensen S.L."/>
            <person name="Zaremba-Niedzwiedzka K."/>
            <person name="Martijn J."/>
            <person name="Lind A.E."/>
            <person name="van Eijk R."/>
            <person name="Schleper C."/>
            <person name="Guy L."/>
            <person name="Ettema T.J."/>
        </authorList>
    </citation>
    <scope>NUCLEOTIDE SEQUENCE</scope>
</reference>
<gene>
    <name evidence="1" type="ORF">LCGC14_2915170</name>
</gene>
<dbReference type="AlphaFoldDB" id="A0A0F9AGK8"/>